<keyword evidence="1" id="KW-0378">Hydrolase</keyword>
<reference evidence="6" key="1">
    <citation type="journal article" date="2019" name="Int. J. Syst. Evol. Microbiol.">
        <title>The Global Catalogue of Microorganisms (GCM) 10K type strain sequencing project: providing services to taxonomists for standard genome sequencing and annotation.</title>
        <authorList>
            <consortium name="The Broad Institute Genomics Platform"/>
            <consortium name="The Broad Institute Genome Sequencing Center for Infectious Disease"/>
            <person name="Wu L."/>
            <person name="Ma J."/>
        </authorList>
    </citation>
    <scope>NUCLEOTIDE SEQUENCE [LARGE SCALE GENOMIC DNA]</scope>
    <source>
        <strain evidence="6">JCM 17111</strain>
    </source>
</reference>
<feature type="domain" description="Sialate O-acetylesterase" evidence="3">
    <location>
        <begin position="481"/>
        <end position="581"/>
    </location>
</feature>
<dbReference type="Gene3D" id="2.60.40.10">
    <property type="entry name" value="Immunoglobulins"/>
    <property type="match status" value="1"/>
</dbReference>
<feature type="signal peptide" evidence="2">
    <location>
        <begin position="1"/>
        <end position="21"/>
    </location>
</feature>
<dbReference type="PANTHER" id="PTHR22901:SF0">
    <property type="entry name" value="SIALATE O-ACETYLESTERASE"/>
    <property type="match status" value="1"/>
</dbReference>
<dbReference type="Pfam" id="PF13472">
    <property type="entry name" value="Lipase_GDSL_2"/>
    <property type="match status" value="1"/>
</dbReference>
<dbReference type="InterPro" id="IPR036514">
    <property type="entry name" value="SGNH_hydro_sf"/>
</dbReference>
<comment type="caution">
    <text evidence="5">The sequence shown here is derived from an EMBL/GenBank/DDBJ whole genome shotgun (WGS) entry which is preliminary data.</text>
</comment>
<dbReference type="InterPro" id="IPR005181">
    <property type="entry name" value="SASA"/>
</dbReference>
<protein>
    <submittedName>
        <fullName evidence="5">GDSL-type esterase/lipase family protein</fullName>
    </submittedName>
</protein>
<dbReference type="SUPFAM" id="SSF52266">
    <property type="entry name" value="SGNH hydrolase"/>
    <property type="match status" value="2"/>
</dbReference>
<evidence type="ECO:0000259" key="4">
    <source>
        <dbReference type="Pfam" id="PF13472"/>
    </source>
</evidence>
<name>A0ABP6Y8P0_9FLAO</name>
<organism evidence="5 6">
    <name type="scientific">Snuella lapsa</name>
    <dbReference type="NCBI Taxonomy" id="870481"/>
    <lineage>
        <taxon>Bacteria</taxon>
        <taxon>Pseudomonadati</taxon>
        <taxon>Bacteroidota</taxon>
        <taxon>Flavobacteriia</taxon>
        <taxon>Flavobacteriales</taxon>
        <taxon>Flavobacteriaceae</taxon>
        <taxon>Snuella</taxon>
    </lineage>
</organism>
<dbReference type="InterPro" id="IPR013830">
    <property type="entry name" value="SGNH_hydro"/>
</dbReference>
<dbReference type="Pfam" id="PF03629">
    <property type="entry name" value="SASA"/>
    <property type="match status" value="2"/>
</dbReference>
<gene>
    <name evidence="5" type="ORF">GCM10022395_29820</name>
</gene>
<dbReference type="PANTHER" id="PTHR22901">
    <property type="entry name" value="SIALATE O-ACETYLESTERASE"/>
    <property type="match status" value="1"/>
</dbReference>
<proteinExistence type="predicted"/>
<evidence type="ECO:0000259" key="3">
    <source>
        <dbReference type="Pfam" id="PF03629"/>
    </source>
</evidence>
<dbReference type="InterPro" id="IPR013783">
    <property type="entry name" value="Ig-like_fold"/>
</dbReference>
<evidence type="ECO:0000313" key="5">
    <source>
        <dbReference type="EMBL" id="GAA3579248.1"/>
    </source>
</evidence>
<feature type="chain" id="PRO_5046847176" evidence="2">
    <location>
        <begin position="22"/>
        <end position="690"/>
    </location>
</feature>
<dbReference type="Proteomes" id="UP001500954">
    <property type="component" value="Unassembled WGS sequence"/>
</dbReference>
<accession>A0ABP6Y8P0</accession>
<dbReference type="Gene3D" id="3.40.50.1110">
    <property type="entry name" value="SGNH hydrolase"/>
    <property type="match status" value="2"/>
</dbReference>
<feature type="domain" description="SGNH hydrolase-type esterase" evidence="4">
    <location>
        <begin position="28"/>
        <end position="204"/>
    </location>
</feature>
<evidence type="ECO:0000313" key="6">
    <source>
        <dbReference type="Proteomes" id="UP001500954"/>
    </source>
</evidence>
<evidence type="ECO:0000256" key="2">
    <source>
        <dbReference type="SAM" id="SignalP"/>
    </source>
</evidence>
<dbReference type="RefSeq" id="WP_345007149.1">
    <property type="nucleotide sequence ID" value="NZ_BAABCY010000079.1"/>
</dbReference>
<dbReference type="EMBL" id="BAABCY010000079">
    <property type="protein sequence ID" value="GAA3579248.1"/>
    <property type="molecule type" value="Genomic_DNA"/>
</dbReference>
<feature type="domain" description="Sialate O-acetylesterase" evidence="3">
    <location>
        <begin position="304"/>
        <end position="418"/>
    </location>
</feature>
<sequence>MSTKFALFILLAFNLTLPIHAQKIRVACVGNSVTYGAGIKDRDINSYPSQLQKLLGTNYEVANFGHSGATLLKNGHKPYWEKPEFQRSKDFAPNIVIIHLGLNDQGNNNWPEHKDEFVADYLEMITTYKNLPSKPQVMICKMTPTFSGHHWFEEGMRESFKDIQFKIETIASTANVELIDLHEPLYRFPEYFPDNLHPTKDGAAIIAQKVYTTITGDYGGLQLPKFYGENMVFQRHAPIVISGIANANDRITVHLNTRSASTTVAKNGIWQVTIPAMNAGGPYTLNIQSEESKDIHFNQVYIGDVWLASGQSNMDFKVNQMQSYESVLKDSLSPNVFVLSMDPKVLKGNPFTEKERSLCNTNDYFEYSNWSNTRDETLENFSAVAYAFAYTIQKELNVPIGIICNAVGGSPTQAWISRERMEATHETISMLNDSWFNPLIDTWVSERKSENFGGDKHTNMRHPYDPTFLFDSGILPLVDYNFKGVIWYQGESNAERITLHSRLFNMLVNDWRLHWQKPEMPFYYVQLSSINRPTWGQFRDSQRQLLSIPHTGMAVSSDVGHKTDVHPKQKWIVGERLAKIALNKTYEKSISFSGPLLDYVNIRNDSLEIHFKYGDGLKTVDGAPIKDIEIAGEDKVFVKAMTKIKGNRIIVWSKQIKNPRFVRYGYSPFTEGNLVNKANLPASTFSNIIN</sequence>
<dbReference type="InterPro" id="IPR039329">
    <property type="entry name" value="SIAE"/>
</dbReference>
<evidence type="ECO:0000256" key="1">
    <source>
        <dbReference type="ARBA" id="ARBA00022801"/>
    </source>
</evidence>
<keyword evidence="2" id="KW-0732">Signal</keyword>
<keyword evidence="6" id="KW-1185">Reference proteome</keyword>